<name>A0A8J2SH70_9STRA</name>
<keyword evidence="2" id="KW-1185">Reference proteome</keyword>
<dbReference type="OrthoDB" id="207292at2759"/>
<dbReference type="AlphaFoldDB" id="A0A8J2SH70"/>
<reference evidence="1" key="1">
    <citation type="submission" date="2021-11" db="EMBL/GenBank/DDBJ databases">
        <authorList>
            <consortium name="Genoscope - CEA"/>
            <person name="William W."/>
        </authorList>
    </citation>
    <scope>NUCLEOTIDE SEQUENCE</scope>
</reference>
<gene>
    <name evidence="1" type="ORF">PECAL_3P07150</name>
</gene>
<comment type="caution">
    <text evidence="1">The sequence shown here is derived from an EMBL/GenBank/DDBJ whole genome shotgun (WGS) entry which is preliminary data.</text>
</comment>
<organism evidence="1 2">
    <name type="scientific">Pelagomonas calceolata</name>
    <dbReference type="NCBI Taxonomy" id="35677"/>
    <lineage>
        <taxon>Eukaryota</taxon>
        <taxon>Sar</taxon>
        <taxon>Stramenopiles</taxon>
        <taxon>Ochrophyta</taxon>
        <taxon>Pelagophyceae</taxon>
        <taxon>Pelagomonadales</taxon>
        <taxon>Pelagomonadaceae</taxon>
        <taxon>Pelagomonas</taxon>
    </lineage>
</organism>
<evidence type="ECO:0000313" key="2">
    <source>
        <dbReference type="Proteomes" id="UP000789595"/>
    </source>
</evidence>
<dbReference type="EMBL" id="CAKKNE010000003">
    <property type="protein sequence ID" value="CAH0370806.1"/>
    <property type="molecule type" value="Genomic_DNA"/>
</dbReference>
<protein>
    <submittedName>
        <fullName evidence="1">Uncharacterized protein</fullName>
    </submittedName>
</protein>
<dbReference type="Proteomes" id="UP000789595">
    <property type="component" value="Unassembled WGS sequence"/>
</dbReference>
<evidence type="ECO:0000313" key="1">
    <source>
        <dbReference type="EMBL" id="CAH0370806.1"/>
    </source>
</evidence>
<proteinExistence type="predicted"/>
<sequence>MKLVALAVAATALRPLSTRLHAKRSEDDIGKQAKGFYIRPSAAIERGGGFFIPGLEGAKLRIALGGGLLVLSGLSIATSGDAPLAVRVSECVAAFASAGVVLPYVLPASKAEDELSAYRGGAPVVAEGAPADAAWACGAVRAAFPDAAFVALVDGDGRVLCAERTPPSSSFGRIAGDTVRRRDAPDLFDALGGADTAAAVASNDLVWLVASDELRDDDRAWVAALLES</sequence>
<accession>A0A8J2SH70</accession>